<reference evidence="3" key="1">
    <citation type="submission" date="2023-03" db="EMBL/GenBank/DDBJ databases">
        <title>Massive genome expansion in bonnet fungi (Mycena s.s.) driven by repeated elements and novel gene families across ecological guilds.</title>
        <authorList>
            <consortium name="Lawrence Berkeley National Laboratory"/>
            <person name="Harder C.B."/>
            <person name="Miyauchi S."/>
            <person name="Viragh M."/>
            <person name="Kuo A."/>
            <person name="Thoen E."/>
            <person name="Andreopoulos B."/>
            <person name="Lu D."/>
            <person name="Skrede I."/>
            <person name="Drula E."/>
            <person name="Henrissat B."/>
            <person name="Morin E."/>
            <person name="Kohler A."/>
            <person name="Barry K."/>
            <person name="LaButti K."/>
            <person name="Morin E."/>
            <person name="Salamov A."/>
            <person name="Lipzen A."/>
            <person name="Mereny Z."/>
            <person name="Hegedus B."/>
            <person name="Baldrian P."/>
            <person name="Stursova M."/>
            <person name="Weitz H."/>
            <person name="Taylor A."/>
            <person name="Grigoriev I.V."/>
            <person name="Nagy L.G."/>
            <person name="Martin F."/>
            <person name="Kauserud H."/>
        </authorList>
    </citation>
    <scope>NUCLEOTIDE SEQUENCE</scope>
    <source>
        <strain evidence="3">CBHHK188m</strain>
    </source>
</reference>
<organism evidence="3 4">
    <name type="scientific">Mycena maculata</name>
    <dbReference type="NCBI Taxonomy" id="230809"/>
    <lineage>
        <taxon>Eukaryota</taxon>
        <taxon>Fungi</taxon>
        <taxon>Dikarya</taxon>
        <taxon>Basidiomycota</taxon>
        <taxon>Agaricomycotina</taxon>
        <taxon>Agaricomycetes</taxon>
        <taxon>Agaricomycetidae</taxon>
        <taxon>Agaricales</taxon>
        <taxon>Marasmiineae</taxon>
        <taxon>Mycenaceae</taxon>
        <taxon>Mycena</taxon>
    </lineage>
</organism>
<dbReference type="AlphaFoldDB" id="A0AAD7IXH5"/>
<dbReference type="InterPro" id="IPR045341">
    <property type="entry name" value="DUF6532"/>
</dbReference>
<feature type="region of interest" description="Disordered" evidence="1">
    <location>
        <begin position="1"/>
        <end position="270"/>
    </location>
</feature>
<name>A0AAD7IXH5_9AGAR</name>
<comment type="caution">
    <text evidence="3">The sequence shown here is derived from an EMBL/GenBank/DDBJ whole genome shotgun (WGS) entry which is preliminary data.</text>
</comment>
<dbReference type="Pfam" id="PF20149">
    <property type="entry name" value="DUF6532"/>
    <property type="match status" value="1"/>
</dbReference>
<accession>A0AAD7IXH5</accession>
<protein>
    <recommendedName>
        <fullName evidence="2">DUF6532 domain-containing protein</fullName>
    </recommendedName>
</protein>
<feature type="compositionally biased region" description="Basic and acidic residues" evidence="1">
    <location>
        <begin position="74"/>
        <end position="92"/>
    </location>
</feature>
<feature type="compositionally biased region" description="Polar residues" evidence="1">
    <location>
        <begin position="172"/>
        <end position="183"/>
    </location>
</feature>
<proteinExistence type="predicted"/>
<dbReference type="EMBL" id="JARJLG010000077">
    <property type="protein sequence ID" value="KAJ7751796.1"/>
    <property type="molecule type" value="Genomic_DNA"/>
</dbReference>
<evidence type="ECO:0000256" key="1">
    <source>
        <dbReference type="SAM" id="MobiDB-lite"/>
    </source>
</evidence>
<feature type="compositionally biased region" description="Basic and acidic residues" evidence="1">
    <location>
        <begin position="117"/>
        <end position="126"/>
    </location>
</feature>
<dbReference type="Proteomes" id="UP001215280">
    <property type="component" value="Unassembled WGS sequence"/>
</dbReference>
<feature type="compositionally biased region" description="Acidic residues" evidence="1">
    <location>
        <begin position="127"/>
        <end position="139"/>
    </location>
</feature>
<feature type="compositionally biased region" description="Acidic residues" evidence="1">
    <location>
        <begin position="530"/>
        <end position="551"/>
    </location>
</feature>
<keyword evidence="4" id="KW-1185">Reference proteome</keyword>
<evidence type="ECO:0000313" key="4">
    <source>
        <dbReference type="Proteomes" id="UP001215280"/>
    </source>
</evidence>
<sequence length="564" mass="62507">MPLPPPRRIHDSDSDDSESEPEVTPPAKRSKPVHRSYDESEDEGPALTKQLPKPARRSRDDLSGNQVLPNRTRHASDRQPRRKQANQDKENLDAAQQRIVRLEKELKKTKRQSNLESRQKSLHTQDDDGDDFESEEQDHDNDTIQFASSIRPLGIVPVETPRTQPLLRKSAKSTAPPKTSSRAFLTLPEVPAYSSDRGSPAPPSSSSRDDELPDAEGGLPAPEGEHHHEDQHLPSGNRDRTANAPSRKRAQPSSSPALAPPAKRPLKEPDFAEGYKITASRKPKAADYQPVVTALLIRAMAEYSMLILTLQAFPDITRQSEWANKCFRHACRITSRGSHIRSQLVTEMRTLFAPHFNFKNSGTSAAIQSNIALSTKLLKKASFGYKVVDDRTGYAGNKILDNSRHRVIFQNKRSLGAIFASHFDPYPLPTLALEFTVLTHCAQEWSTGQFVPAQFTEKDLSVTYTKHLKDIEKWAGLNPAVVQNMRHKWYTRASNTLGLATASNGDTNISTEQEAALREELDGRTGATDSESDGDLEDLEAPDVPMEDAEVDANASDGGDAGQE</sequence>
<feature type="region of interest" description="Disordered" evidence="1">
    <location>
        <begin position="517"/>
        <end position="564"/>
    </location>
</feature>
<evidence type="ECO:0000313" key="3">
    <source>
        <dbReference type="EMBL" id="KAJ7751796.1"/>
    </source>
</evidence>
<evidence type="ECO:0000259" key="2">
    <source>
        <dbReference type="Pfam" id="PF20149"/>
    </source>
</evidence>
<feature type="compositionally biased region" description="Basic and acidic residues" evidence="1">
    <location>
        <begin position="223"/>
        <end position="241"/>
    </location>
</feature>
<feature type="domain" description="DUF6532" evidence="2">
    <location>
        <begin position="298"/>
        <end position="474"/>
    </location>
</feature>
<gene>
    <name evidence="3" type="ORF">DFH07DRAFT_960857</name>
</gene>